<comment type="caution">
    <text evidence="1">The sequence shown here is derived from an EMBL/GenBank/DDBJ whole genome shotgun (WGS) entry which is preliminary data.</text>
</comment>
<organism evidence="1 2">
    <name type="scientific">Ovis ammon polii x Ovis aries</name>
    <dbReference type="NCBI Taxonomy" id="2918886"/>
    <lineage>
        <taxon>Eukaryota</taxon>
        <taxon>Metazoa</taxon>
        <taxon>Chordata</taxon>
        <taxon>Craniata</taxon>
        <taxon>Vertebrata</taxon>
        <taxon>Euteleostomi</taxon>
        <taxon>Mammalia</taxon>
        <taxon>Eutheria</taxon>
        <taxon>Laurasiatheria</taxon>
        <taxon>Artiodactyla</taxon>
        <taxon>Ruminantia</taxon>
        <taxon>Pecora</taxon>
        <taxon>Bovidae</taxon>
        <taxon>Caprinae</taxon>
        <taxon>Ovis</taxon>
    </lineage>
</organism>
<accession>A0ACB9UTK1</accession>
<protein>
    <submittedName>
        <fullName evidence="1">Uncharacterized protein</fullName>
    </submittedName>
</protein>
<dbReference type="Proteomes" id="UP001057279">
    <property type="component" value="Linkage Group LG11"/>
</dbReference>
<evidence type="ECO:0000313" key="2">
    <source>
        <dbReference type="Proteomes" id="UP001057279"/>
    </source>
</evidence>
<keyword evidence="2" id="KW-1185">Reference proteome</keyword>
<sequence length="386" mass="43522">MARLLGCAVAVVLILSVAFTVFFLYHRQQKNRLEMDGGGTALPLSQEPEPSPSRQSHLALEDIQTLGLELEKQQLQQEEDEPQKLPPQPAYYDLGASPSYHPLMLLYASPEEEPHPASRPYHPDLQNPQFPPSFSPFLCSLEEKLIEKFSLDFRFSGNPNFALGKRLLMPFSSFLYKGQVLSAKIEFVVQVPSPCPRVLLSGDALSPGPSPPIPPHNFFRGNIHFHHLPGWFGENYGIWRQQMRVLLMGRHGSRERQPTPCSTGSTGDTLPSSVEDPGLSSRHHEPYRRHRPPADRPEYSSRTKFFSKYNLKVLYLSNFTTKDEGTYTCELRLSGPNPTVSNKDVSVFRDKLVRCGGISLLIQNTSWLLLLLLSLPLLQAMDFISL</sequence>
<name>A0ACB9UTK1_9CETA</name>
<evidence type="ECO:0000313" key="1">
    <source>
        <dbReference type="EMBL" id="KAI4580827.1"/>
    </source>
</evidence>
<dbReference type="EMBL" id="CM043036">
    <property type="protein sequence ID" value="KAI4580827.1"/>
    <property type="molecule type" value="Genomic_DNA"/>
</dbReference>
<proteinExistence type="predicted"/>
<reference evidence="1" key="1">
    <citation type="submission" date="2022-03" db="EMBL/GenBank/DDBJ databases">
        <title>Genomic analyses of argali, domestic sheep and their hybrids provide insights into chromosomal evolution, heterosis and genetic basis of agronomic traits.</title>
        <authorList>
            <person name="Li M."/>
        </authorList>
    </citation>
    <scope>NUCLEOTIDE SEQUENCE</scope>
    <source>
        <strain evidence="1">F1 hybrid</strain>
    </source>
</reference>
<gene>
    <name evidence="1" type="ORF">MJG53_010369</name>
</gene>